<keyword evidence="1" id="KW-0812">Transmembrane</keyword>
<dbReference type="InterPro" id="IPR043130">
    <property type="entry name" value="CDP-OH_PTrfase_TM_dom"/>
</dbReference>
<dbReference type="GO" id="GO:0016780">
    <property type="term" value="F:phosphotransferase activity, for other substituted phosphate groups"/>
    <property type="evidence" value="ECO:0007669"/>
    <property type="project" value="InterPro"/>
</dbReference>
<dbReference type="RefSeq" id="WP_021742704.1">
    <property type="nucleotide sequence ID" value="NZ_NVYO01000001.1"/>
</dbReference>
<feature type="transmembrane region" description="Helical" evidence="1">
    <location>
        <begin position="24"/>
        <end position="46"/>
    </location>
</feature>
<reference evidence="2 3" key="1">
    <citation type="submission" date="2017-09" db="EMBL/GenBank/DDBJ databases">
        <title>Genome sequence of Lactobacillus brevis D7.</title>
        <authorList>
            <person name="Kwon M.-S."/>
            <person name="Lim S.K."/>
            <person name="Choi H.-J."/>
        </authorList>
    </citation>
    <scope>NUCLEOTIDE SEQUENCE [LARGE SCALE GENOMIC DNA]</scope>
    <source>
        <strain evidence="2 3">D7</strain>
    </source>
</reference>
<feature type="transmembrane region" description="Helical" evidence="1">
    <location>
        <begin position="186"/>
        <end position="206"/>
    </location>
</feature>
<dbReference type="EMBL" id="NVYO01000001">
    <property type="protein sequence ID" value="PBQ24253.1"/>
    <property type="molecule type" value="Genomic_DNA"/>
</dbReference>
<feature type="transmembrane region" description="Helical" evidence="1">
    <location>
        <begin position="136"/>
        <end position="157"/>
    </location>
</feature>
<keyword evidence="1" id="KW-0472">Membrane</keyword>
<gene>
    <name evidence="2" type="ORF">CNR29_09610</name>
</gene>
<evidence type="ECO:0000256" key="1">
    <source>
        <dbReference type="SAM" id="Phobius"/>
    </source>
</evidence>
<evidence type="ECO:0000313" key="2">
    <source>
        <dbReference type="EMBL" id="PBQ24253.1"/>
    </source>
</evidence>
<protein>
    <submittedName>
        <fullName evidence="2">CDP-alcohol phosphatidyltransferase</fullName>
    </submittedName>
</protein>
<dbReference type="InterPro" id="IPR000462">
    <property type="entry name" value="CDP-OH_P_trans"/>
</dbReference>
<proteinExistence type="predicted"/>
<organism evidence="2 3">
    <name type="scientific">Levilactobacillus brevis</name>
    <name type="common">Lactobacillus brevis</name>
    <dbReference type="NCBI Taxonomy" id="1580"/>
    <lineage>
        <taxon>Bacteria</taxon>
        <taxon>Bacillati</taxon>
        <taxon>Bacillota</taxon>
        <taxon>Bacilli</taxon>
        <taxon>Lactobacillales</taxon>
        <taxon>Lactobacillaceae</taxon>
        <taxon>Levilactobacillus</taxon>
    </lineage>
</organism>
<dbReference type="Pfam" id="PF01066">
    <property type="entry name" value="CDP-OH_P_transf"/>
    <property type="match status" value="1"/>
</dbReference>
<keyword evidence="2" id="KW-0808">Transferase</keyword>
<feature type="transmembrane region" description="Helical" evidence="1">
    <location>
        <begin position="107"/>
        <end position="130"/>
    </location>
</feature>
<dbReference type="AlphaFoldDB" id="A0A2A3TVH6"/>
<dbReference type="GO" id="GO:0008654">
    <property type="term" value="P:phospholipid biosynthetic process"/>
    <property type="evidence" value="ECO:0007669"/>
    <property type="project" value="InterPro"/>
</dbReference>
<evidence type="ECO:0000313" key="3">
    <source>
        <dbReference type="Proteomes" id="UP000217918"/>
    </source>
</evidence>
<feature type="transmembrane region" description="Helical" evidence="1">
    <location>
        <begin position="58"/>
        <end position="87"/>
    </location>
</feature>
<accession>A0A2A3TVH6</accession>
<dbReference type="GO" id="GO:0016020">
    <property type="term" value="C:membrane"/>
    <property type="evidence" value="ECO:0007669"/>
    <property type="project" value="InterPro"/>
</dbReference>
<dbReference type="Proteomes" id="UP000217918">
    <property type="component" value="Unassembled WGS sequence"/>
</dbReference>
<comment type="caution">
    <text evidence="2">The sequence shown here is derived from an EMBL/GenBank/DDBJ whole genome shotgun (WGS) entry which is preliminary data.</text>
</comment>
<feature type="transmembrane region" description="Helical" evidence="1">
    <location>
        <begin position="212"/>
        <end position="229"/>
    </location>
</feature>
<dbReference type="Gene3D" id="1.20.120.1760">
    <property type="match status" value="1"/>
</dbReference>
<name>A0A2A3TVH6_LEVBR</name>
<keyword evidence="1" id="KW-1133">Transmembrane helix</keyword>
<sequence>MSYYHELQKTMTEEKKRKAEKDFFAFYVGRPLSYCLTIPFLVFHVKPNTVSVISTIEVIIAAVVLSGSTGLLGGIIGWTLFFLWNLLDGVDGNIARFRGISTPLGSVFDAMSGYAAMFLLFFSSGVYAFNNLESEFAYMQIILGSISGMAELFPRLVMHKAKGELGMSDNIIALADKENYGLLRVIGLNLTSITGMVQPLLLISVLLNKVYVFNYIYCFINVAVMLVSLKKILSTR</sequence>